<accession>A0A3S4F6H8</accession>
<dbReference type="InterPro" id="IPR011066">
    <property type="entry name" value="MscS_channel_C_sf"/>
</dbReference>
<dbReference type="Pfam" id="PF21082">
    <property type="entry name" value="MS_channel_3rd"/>
    <property type="match status" value="1"/>
</dbReference>
<organism evidence="2 3">
    <name type="scientific">Salmonella enterica I</name>
    <dbReference type="NCBI Taxonomy" id="59201"/>
    <lineage>
        <taxon>Bacteria</taxon>
        <taxon>Pseudomonadati</taxon>
        <taxon>Pseudomonadota</taxon>
        <taxon>Gammaproteobacteria</taxon>
        <taxon>Enterobacterales</taxon>
        <taxon>Enterobacteriaceae</taxon>
        <taxon>Salmonella</taxon>
    </lineage>
</organism>
<dbReference type="Gene3D" id="3.30.70.100">
    <property type="match status" value="1"/>
</dbReference>
<evidence type="ECO:0000313" key="2">
    <source>
        <dbReference type="EMBL" id="VEA36856.1"/>
    </source>
</evidence>
<proteinExistence type="predicted"/>
<gene>
    <name evidence="2" type="ORF">NCTC8271_02612</name>
</gene>
<dbReference type="GO" id="GO:0016020">
    <property type="term" value="C:membrane"/>
    <property type="evidence" value="ECO:0007669"/>
    <property type="project" value="InterPro"/>
</dbReference>
<dbReference type="SUPFAM" id="SSF82689">
    <property type="entry name" value="Mechanosensitive channel protein MscS (YggB), C-terminal domain"/>
    <property type="match status" value="1"/>
</dbReference>
<protein>
    <submittedName>
        <fullName evidence="2">Inner membrane protein</fullName>
    </submittedName>
</protein>
<dbReference type="EMBL" id="LR134148">
    <property type="protein sequence ID" value="VEA36856.1"/>
    <property type="molecule type" value="Genomic_DNA"/>
</dbReference>
<name>A0A3S4F6H8_SALET</name>
<feature type="domain" description="Mechanosensitive ion channel MscS C-terminal" evidence="1">
    <location>
        <begin position="6"/>
        <end position="77"/>
    </location>
</feature>
<evidence type="ECO:0000313" key="3">
    <source>
        <dbReference type="Proteomes" id="UP000273655"/>
    </source>
</evidence>
<reference evidence="2 3" key="1">
    <citation type="submission" date="2018-12" db="EMBL/GenBank/DDBJ databases">
        <authorList>
            <consortium name="Pathogen Informatics"/>
        </authorList>
    </citation>
    <scope>NUCLEOTIDE SEQUENCE [LARGE SCALE GENOMIC DNA]</scope>
    <source>
        <strain evidence="2 3">NCTC8271</strain>
    </source>
</reference>
<evidence type="ECO:0000259" key="1">
    <source>
        <dbReference type="Pfam" id="PF21082"/>
    </source>
</evidence>
<dbReference type="Proteomes" id="UP000273655">
    <property type="component" value="Chromosome 1"/>
</dbReference>
<sequence>MQTRRIVFTFGVATATPPEKLRLIGDMVKKIITDVGETQFDRAHLLAFGQDRLTYEVVHIVNTADYNKYMDIQQEIIYPYY</sequence>
<dbReference type="AlphaFoldDB" id="A0A3S4F6H8"/>
<dbReference type="InterPro" id="IPR049278">
    <property type="entry name" value="MS_channel_C"/>
</dbReference>